<dbReference type="Pfam" id="PF20274">
    <property type="entry name" value="cREC_REC"/>
    <property type="match status" value="1"/>
</dbReference>
<dbReference type="OrthoDB" id="2614698at2"/>
<dbReference type="InterPro" id="IPR046909">
    <property type="entry name" value="cREC_REC"/>
</dbReference>
<proteinExistence type="predicted"/>
<dbReference type="RefSeq" id="WP_125654576.1">
    <property type="nucleotide sequence ID" value="NZ_AP019308.1"/>
</dbReference>
<dbReference type="KEGG" id="pbk:Back11_12430"/>
<gene>
    <name evidence="1" type="ORF">Back11_12430</name>
</gene>
<protein>
    <submittedName>
        <fullName evidence="1">Uncharacterized protein</fullName>
    </submittedName>
</protein>
<organism evidence="1 2">
    <name type="scientific">Paenibacillus baekrokdamisoli</name>
    <dbReference type="NCBI Taxonomy" id="1712516"/>
    <lineage>
        <taxon>Bacteria</taxon>
        <taxon>Bacillati</taxon>
        <taxon>Bacillota</taxon>
        <taxon>Bacilli</taxon>
        <taxon>Bacillales</taxon>
        <taxon>Paenibacillaceae</taxon>
        <taxon>Paenibacillus</taxon>
    </lineage>
</organism>
<dbReference type="EMBL" id="AP019308">
    <property type="protein sequence ID" value="BBH19898.1"/>
    <property type="molecule type" value="Genomic_DNA"/>
</dbReference>
<sequence length="101" mass="11280">MINVYLDDYRPCPKGFVLAVNAEACMLLLSTEEIDILSLDFDLGWGQPTGLEVVQYIVDSGRYPKSVYFHTSSPAGRMQMIHLLRQHAPLEVTIHNGPMGS</sequence>
<evidence type="ECO:0000313" key="2">
    <source>
        <dbReference type="Proteomes" id="UP000275368"/>
    </source>
</evidence>
<name>A0A3G9J7T6_9BACL</name>
<keyword evidence="2" id="KW-1185">Reference proteome</keyword>
<accession>A0A3G9J7T6</accession>
<dbReference type="AlphaFoldDB" id="A0A3G9J7T6"/>
<evidence type="ECO:0000313" key="1">
    <source>
        <dbReference type="EMBL" id="BBH19898.1"/>
    </source>
</evidence>
<dbReference type="Proteomes" id="UP000275368">
    <property type="component" value="Chromosome"/>
</dbReference>
<reference evidence="1 2" key="1">
    <citation type="submission" date="2018-11" db="EMBL/GenBank/DDBJ databases">
        <title>Complete genome sequence of Paenibacillus baekrokdamisoli strain KCTC 33723.</title>
        <authorList>
            <person name="Kang S.W."/>
            <person name="Lee K.C."/>
            <person name="Kim K.K."/>
            <person name="Kim J.S."/>
            <person name="Kim D.S."/>
            <person name="Ko S.H."/>
            <person name="Yang S.H."/>
            <person name="Lee J.S."/>
        </authorList>
    </citation>
    <scope>NUCLEOTIDE SEQUENCE [LARGE SCALE GENOMIC DNA]</scope>
    <source>
        <strain evidence="1 2">KCTC 33723</strain>
    </source>
</reference>